<dbReference type="Proteomes" id="UP001220256">
    <property type="component" value="Unassembled WGS sequence"/>
</dbReference>
<evidence type="ECO:0000313" key="2">
    <source>
        <dbReference type="EMBL" id="KAJ5270145.1"/>
    </source>
</evidence>
<accession>A0ABQ8WJN1</accession>
<gene>
    <name evidence="2" type="ORF">N7505_005903</name>
</gene>
<proteinExistence type="predicted"/>
<comment type="caution">
    <text evidence="2">The sequence shown here is derived from an EMBL/GenBank/DDBJ whole genome shotgun (WGS) entry which is preliminary data.</text>
</comment>
<dbReference type="PANTHER" id="PTHR35186:SF4">
    <property type="entry name" value="PRION-INHIBITION AND PROPAGATION HELO DOMAIN-CONTAINING PROTEIN"/>
    <property type="match status" value="1"/>
</dbReference>
<protein>
    <recommendedName>
        <fullName evidence="1">DUF7580 domain-containing protein</fullName>
    </recommendedName>
</protein>
<evidence type="ECO:0000313" key="3">
    <source>
        <dbReference type="Proteomes" id="UP001220256"/>
    </source>
</evidence>
<evidence type="ECO:0000259" key="1">
    <source>
        <dbReference type="Pfam" id="PF24476"/>
    </source>
</evidence>
<reference evidence="2 3" key="1">
    <citation type="journal article" date="2023" name="IMA Fungus">
        <title>Comparative genomic study of the Penicillium genus elucidates a diverse pangenome and 15 lateral gene transfer events.</title>
        <authorList>
            <person name="Petersen C."/>
            <person name="Sorensen T."/>
            <person name="Nielsen M.R."/>
            <person name="Sondergaard T.E."/>
            <person name="Sorensen J.L."/>
            <person name="Fitzpatrick D.A."/>
            <person name="Frisvad J.C."/>
            <person name="Nielsen K.L."/>
        </authorList>
    </citation>
    <scope>NUCLEOTIDE SEQUENCE [LARGE SCALE GENOMIC DNA]</scope>
    <source>
        <strain evidence="2 3">IBT 3361</strain>
    </source>
</reference>
<feature type="domain" description="DUF7580" evidence="1">
    <location>
        <begin position="214"/>
        <end position="574"/>
    </location>
</feature>
<dbReference type="InterPro" id="IPR056002">
    <property type="entry name" value="DUF7580"/>
</dbReference>
<name>A0ABQ8WJN1_PENCH</name>
<sequence length="579" mass="65718">MVTGIEAAGLALAILPLLINQIDAYALGIEKIRLLRRYRRDFKDYSMGLKTQRTILLNTLEQALEGVVDDEDEICQLINNPQGEEWANAALQSRLRRKLNRNYDVFLQNMTSLSDLLEYLSRKLHVGEDWANVSDPIHLLLYYILGCTHLESSQFAPETWDLWKFRKILSKAVYDDLLAKINAANTILKLLIDQSDHREANKKRRQSWSPLLQQYKKGRKHAEGLFQTIIDGNYWRCSCKGQHFVQLQLQTNPLGSAGDHPLRNCQSQFRMLFSNKAPSNTNTDHLLTRTEMVFKPMQVKETMGLATLSLYNNPTFYQVQGRSRVQCNGSTLIEEASEMTLEPPSIPLIKDFCSSLHFAEMRSGQQKTIGFIANDMNASFRYTMEAMKLPKGVPQKTLEEVLSNIGRRDRLHIATGLACGVVQFCGNWLKSSWDSSDVHLAAADDGYSVLLDNLYLSWPLLPSAGRESRNSTPYPNVQNNLLLPLGLALVELSLGKSLSVFFTPEDEHQEPLVTKFRVASRLVDNVHQESGTHYAEAVHSCLYWSGITSLCNEQRFVERVFDNIVSPLLKDLVNFEGLT</sequence>
<dbReference type="Pfam" id="PF24476">
    <property type="entry name" value="DUF7580"/>
    <property type="match status" value="1"/>
</dbReference>
<keyword evidence="3" id="KW-1185">Reference proteome</keyword>
<dbReference type="EMBL" id="JAPVEB010000003">
    <property type="protein sequence ID" value="KAJ5270145.1"/>
    <property type="molecule type" value="Genomic_DNA"/>
</dbReference>
<organism evidence="2 3">
    <name type="scientific">Penicillium chrysogenum</name>
    <name type="common">Penicillium notatum</name>
    <dbReference type="NCBI Taxonomy" id="5076"/>
    <lineage>
        <taxon>Eukaryota</taxon>
        <taxon>Fungi</taxon>
        <taxon>Dikarya</taxon>
        <taxon>Ascomycota</taxon>
        <taxon>Pezizomycotina</taxon>
        <taxon>Eurotiomycetes</taxon>
        <taxon>Eurotiomycetidae</taxon>
        <taxon>Eurotiales</taxon>
        <taxon>Aspergillaceae</taxon>
        <taxon>Penicillium</taxon>
        <taxon>Penicillium chrysogenum species complex</taxon>
    </lineage>
</organism>
<dbReference type="PANTHER" id="PTHR35186">
    <property type="entry name" value="ANK_REP_REGION DOMAIN-CONTAINING PROTEIN"/>
    <property type="match status" value="1"/>
</dbReference>